<protein>
    <submittedName>
        <fullName evidence="2">Uncharacterized protein</fullName>
    </submittedName>
</protein>
<keyword evidence="3" id="KW-1185">Reference proteome</keyword>
<evidence type="ECO:0000313" key="3">
    <source>
        <dbReference type="Proteomes" id="UP001460270"/>
    </source>
</evidence>
<dbReference type="AlphaFoldDB" id="A0AAW0N3U5"/>
<evidence type="ECO:0000256" key="1">
    <source>
        <dbReference type="ARBA" id="ARBA00022490"/>
    </source>
</evidence>
<sequence>MAQLLCNKTDLFSVTHLTAVLCPTPYSCLICHTPYSCSPSHTYSCSPSHTSCSQTFNSCYLRHTPYSCSSVPDPEEFLTVLMHDILALDPLLKLASGGKVQDMFCYQIFLDPDHGLILPTVQQLLEHSFHSNKLKLSEVPSCLILQMPRFGKKFKMLTKSFQTLGAGRDGPSTARARPTALNVPEVSLAPELGGYLNMSVSELSNQTPRDMRGVAKRLLCDAYLYLYQSPALQLYT</sequence>
<comment type="caution">
    <text evidence="2">The sequence shown here is derived from an EMBL/GenBank/DDBJ whole genome shotgun (WGS) entry which is preliminary data.</text>
</comment>
<keyword evidence="1" id="KW-0963">Cytoplasm</keyword>
<dbReference type="Proteomes" id="UP001460270">
    <property type="component" value="Unassembled WGS sequence"/>
</dbReference>
<gene>
    <name evidence="2" type="ORF">WMY93_024190</name>
</gene>
<name>A0AAW0N3U5_9GOBI</name>
<evidence type="ECO:0000313" key="2">
    <source>
        <dbReference type="EMBL" id="KAK7888630.1"/>
    </source>
</evidence>
<dbReference type="Gene3D" id="3.90.70.10">
    <property type="entry name" value="Cysteine proteinases"/>
    <property type="match status" value="2"/>
</dbReference>
<dbReference type="EMBL" id="JBBPFD010000018">
    <property type="protein sequence ID" value="KAK7888630.1"/>
    <property type="molecule type" value="Genomic_DNA"/>
</dbReference>
<dbReference type="PANTHER" id="PTHR11830">
    <property type="entry name" value="40S RIBOSOMAL PROTEIN S3A"/>
    <property type="match status" value="1"/>
</dbReference>
<proteinExistence type="predicted"/>
<reference evidence="3" key="1">
    <citation type="submission" date="2024-04" db="EMBL/GenBank/DDBJ databases">
        <title>Salinicola lusitanus LLJ914,a marine bacterium isolated from the Okinawa Trough.</title>
        <authorList>
            <person name="Li J."/>
        </authorList>
    </citation>
    <scope>NUCLEOTIDE SEQUENCE [LARGE SCALE GENOMIC DNA]</scope>
</reference>
<accession>A0AAW0N3U5</accession>
<organism evidence="2 3">
    <name type="scientific">Mugilogobius chulae</name>
    <name type="common">yellowstripe goby</name>
    <dbReference type="NCBI Taxonomy" id="88201"/>
    <lineage>
        <taxon>Eukaryota</taxon>
        <taxon>Metazoa</taxon>
        <taxon>Chordata</taxon>
        <taxon>Craniata</taxon>
        <taxon>Vertebrata</taxon>
        <taxon>Euteleostomi</taxon>
        <taxon>Actinopterygii</taxon>
        <taxon>Neopterygii</taxon>
        <taxon>Teleostei</taxon>
        <taxon>Neoteleostei</taxon>
        <taxon>Acanthomorphata</taxon>
        <taxon>Gobiaria</taxon>
        <taxon>Gobiiformes</taxon>
        <taxon>Gobioidei</taxon>
        <taxon>Gobiidae</taxon>
        <taxon>Gobionellinae</taxon>
        <taxon>Mugilogobius</taxon>
    </lineage>
</organism>